<sequence precursor="true">MNQFSKFLCICLGIASSISMASVASAQSDRLYDTSGKNISGTVAQTSSKGVQIKRGSNTETFLAADIEKILYEGDPGALTQAREFAIDGQYEQAIEELKKVDPKTIKRKIIAADYAYYNALCNGKLALAGRQPKDAAAKMVIGFIGEYRDSWHLFDAAKLLGDLALALGNYSEATKYYKYMEQAASPDTKIESVYLQAMVAVRQDQNDAAIAMFDKIIDLSAQTPQTLRTKDLSKAGKAVALAQSGKADAGLKLVNELIDDLNPSDIEMGARIYNAQGACFEVAGDDEGSVLAYLHTHLMFSGQPDAHAEALLRLVELWPQLGKPERAAEARQELQQRYPGAL</sequence>
<gene>
    <name evidence="2" type="ORF">K227x_12730</name>
</gene>
<dbReference type="EMBL" id="CP036525">
    <property type="protein sequence ID" value="QDT02894.1"/>
    <property type="molecule type" value="Genomic_DNA"/>
</dbReference>
<dbReference type="OrthoDB" id="251560at2"/>
<organism evidence="2 3">
    <name type="scientific">Rubripirellula lacrimiformis</name>
    <dbReference type="NCBI Taxonomy" id="1930273"/>
    <lineage>
        <taxon>Bacteria</taxon>
        <taxon>Pseudomonadati</taxon>
        <taxon>Planctomycetota</taxon>
        <taxon>Planctomycetia</taxon>
        <taxon>Pirellulales</taxon>
        <taxon>Pirellulaceae</taxon>
        <taxon>Rubripirellula</taxon>
    </lineage>
</organism>
<dbReference type="InterPro" id="IPR011990">
    <property type="entry name" value="TPR-like_helical_dom_sf"/>
</dbReference>
<proteinExistence type="predicted"/>
<dbReference type="SUPFAM" id="SSF48452">
    <property type="entry name" value="TPR-like"/>
    <property type="match status" value="1"/>
</dbReference>
<name>A0A517N6W9_9BACT</name>
<evidence type="ECO:0000313" key="2">
    <source>
        <dbReference type="EMBL" id="QDT02894.1"/>
    </source>
</evidence>
<evidence type="ECO:0000313" key="3">
    <source>
        <dbReference type="Proteomes" id="UP000318538"/>
    </source>
</evidence>
<dbReference type="RefSeq" id="WP_145168689.1">
    <property type="nucleotide sequence ID" value="NZ_CP036525.1"/>
</dbReference>
<feature type="signal peptide" evidence="1">
    <location>
        <begin position="1"/>
        <end position="21"/>
    </location>
</feature>
<keyword evidence="1" id="KW-0732">Signal</keyword>
<dbReference type="AlphaFoldDB" id="A0A517N6W9"/>
<dbReference type="Gene3D" id="1.25.40.10">
    <property type="entry name" value="Tetratricopeptide repeat domain"/>
    <property type="match status" value="1"/>
</dbReference>
<accession>A0A517N6W9</accession>
<dbReference type="KEGG" id="rlc:K227x_12730"/>
<keyword evidence="3" id="KW-1185">Reference proteome</keyword>
<evidence type="ECO:0000256" key="1">
    <source>
        <dbReference type="SAM" id="SignalP"/>
    </source>
</evidence>
<dbReference type="Proteomes" id="UP000318538">
    <property type="component" value="Chromosome"/>
</dbReference>
<feature type="chain" id="PRO_5021844619" evidence="1">
    <location>
        <begin position="22"/>
        <end position="343"/>
    </location>
</feature>
<reference evidence="2 3" key="1">
    <citation type="submission" date="2019-02" db="EMBL/GenBank/DDBJ databases">
        <title>Deep-cultivation of Planctomycetes and their phenomic and genomic characterization uncovers novel biology.</title>
        <authorList>
            <person name="Wiegand S."/>
            <person name="Jogler M."/>
            <person name="Boedeker C."/>
            <person name="Pinto D."/>
            <person name="Vollmers J."/>
            <person name="Rivas-Marin E."/>
            <person name="Kohn T."/>
            <person name="Peeters S.H."/>
            <person name="Heuer A."/>
            <person name="Rast P."/>
            <person name="Oberbeckmann S."/>
            <person name="Bunk B."/>
            <person name="Jeske O."/>
            <person name="Meyerdierks A."/>
            <person name="Storesund J.E."/>
            <person name="Kallscheuer N."/>
            <person name="Luecker S."/>
            <person name="Lage O.M."/>
            <person name="Pohl T."/>
            <person name="Merkel B.J."/>
            <person name="Hornburger P."/>
            <person name="Mueller R.-W."/>
            <person name="Bruemmer F."/>
            <person name="Labrenz M."/>
            <person name="Spormann A.M."/>
            <person name="Op den Camp H."/>
            <person name="Overmann J."/>
            <person name="Amann R."/>
            <person name="Jetten M.S.M."/>
            <person name="Mascher T."/>
            <person name="Medema M.H."/>
            <person name="Devos D.P."/>
            <person name="Kaster A.-K."/>
            <person name="Ovreas L."/>
            <person name="Rohde M."/>
            <person name="Galperin M.Y."/>
            <person name="Jogler C."/>
        </authorList>
    </citation>
    <scope>NUCLEOTIDE SEQUENCE [LARGE SCALE GENOMIC DNA]</scope>
    <source>
        <strain evidence="2 3">K22_7</strain>
    </source>
</reference>
<protein>
    <submittedName>
        <fullName evidence="2">Uncharacterized protein</fullName>
    </submittedName>
</protein>